<name>A0A0E9RJE4_ANGAN</name>
<organism evidence="1">
    <name type="scientific">Anguilla anguilla</name>
    <name type="common">European freshwater eel</name>
    <name type="synonym">Muraena anguilla</name>
    <dbReference type="NCBI Taxonomy" id="7936"/>
    <lineage>
        <taxon>Eukaryota</taxon>
        <taxon>Metazoa</taxon>
        <taxon>Chordata</taxon>
        <taxon>Craniata</taxon>
        <taxon>Vertebrata</taxon>
        <taxon>Euteleostomi</taxon>
        <taxon>Actinopterygii</taxon>
        <taxon>Neopterygii</taxon>
        <taxon>Teleostei</taxon>
        <taxon>Anguilliformes</taxon>
        <taxon>Anguillidae</taxon>
        <taxon>Anguilla</taxon>
    </lineage>
</organism>
<dbReference type="AlphaFoldDB" id="A0A0E9RJE4"/>
<dbReference type="EMBL" id="GBXM01079992">
    <property type="protein sequence ID" value="JAH28585.1"/>
    <property type="molecule type" value="Transcribed_RNA"/>
</dbReference>
<protein>
    <submittedName>
        <fullName evidence="1">Uncharacterized protein</fullName>
    </submittedName>
</protein>
<proteinExistence type="predicted"/>
<reference evidence="1" key="2">
    <citation type="journal article" date="2015" name="Fish Shellfish Immunol.">
        <title>Early steps in the European eel (Anguilla anguilla)-Vibrio vulnificus interaction in the gills: Role of the RtxA13 toxin.</title>
        <authorList>
            <person name="Callol A."/>
            <person name="Pajuelo D."/>
            <person name="Ebbesson L."/>
            <person name="Teles M."/>
            <person name="MacKenzie S."/>
            <person name="Amaro C."/>
        </authorList>
    </citation>
    <scope>NUCLEOTIDE SEQUENCE</scope>
</reference>
<accession>A0A0E9RJE4</accession>
<sequence>MCSVVHLYHYLFFSYHNLLSLITFISVDECKERGGDSAVMNFVVGC</sequence>
<reference evidence="1" key="1">
    <citation type="submission" date="2014-11" db="EMBL/GenBank/DDBJ databases">
        <authorList>
            <person name="Amaro Gonzalez C."/>
        </authorList>
    </citation>
    <scope>NUCLEOTIDE SEQUENCE</scope>
</reference>
<evidence type="ECO:0000313" key="1">
    <source>
        <dbReference type="EMBL" id="JAH28585.1"/>
    </source>
</evidence>